<keyword evidence="2" id="KW-1185">Reference proteome</keyword>
<name>A0A0R3QW82_9BILA</name>
<dbReference type="WBParaSite" id="BTMF_0001199001-mRNA-1">
    <property type="protein sequence ID" value="BTMF_0001199001-mRNA-1"/>
    <property type="gene ID" value="BTMF_0001199001"/>
</dbReference>
<evidence type="ECO:0000313" key="3">
    <source>
        <dbReference type="WBParaSite" id="BTMF_0001199001-mRNA-1"/>
    </source>
</evidence>
<proteinExistence type="predicted"/>
<dbReference type="AlphaFoldDB" id="A0A0R3QW82"/>
<evidence type="ECO:0000313" key="1">
    <source>
        <dbReference type="EMBL" id="VDO34002.1"/>
    </source>
</evidence>
<sequence>MMYCSISVPKNGKFIYSSANLNKLINIYVQMCVCASVSILYEGISL</sequence>
<organism evidence="3">
    <name type="scientific">Brugia timori</name>
    <dbReference type="NCBI Taxonomy" id="42155"/>
    <lineage>
        <taxon>Eukaryota</taxon>
        <taxon>Metazoa</taxon>
        <taxon>Ecdysozoa</taxon>
        <taxon>Nematoda</taxon>
        <taxon>Chromadorea</taxon>
        <taxon>Rhabditida</taxon>
        <taxon>Spirurina</taxon>
        <taxon>Spiruromorpha</taxon>
        <taxon>Filarioidea</taxon>
        <taxon>Onchocercidae</taxon>
        <taxon>Brugia</taxon>
    </lineage>
</organism>
<dbReference type="Proteomes" id="UP000280834">
    <property type="component" value="Unassembled WGS sequence"/>
</dbReference>
<reference evidence="1 2" key="2">
    <citation type="submission" date="2018-11" db="EMBL/GenBank/DDBJ databases">
        <authorList>
            <consortium name="Pathogen Informatics"/>
        </authorList>
    </citation>
    <scope>NUCLEOTIDE SEQUENCE [LARGE SCALE GENOMIC DNA]</scope>
</reference>
<evidence type="ECO:0000313" key="2">
    <source>
        <dbReference type="Proteomes" id="UP000280834"/>
    </source>
</evidence>
<reference evidence="3" key="1">
    <citation type="submission" date="2017-02" db="UniProtKB">
        <authorList>
            <consortium name="WormBaseParasite"/>
        </authorList>
    </citation>
    <scope>IDENTIFICATION</scope>
</reference>
<accession>A0A0R3QW82</accession>
<dbReference type="EMBL" id="UZAG01017301">
    <property type="protein sequence ID" value="VDO34002.1"/>
    <property type="molecule type" value="Genomic_DNA"/>
</dbReference>
<protein>
    <submittedName>
        <fullName evidence="1 3">Uncharacterized protein</fullName>
    </submittedName>
</protein>
<gene>
    <name evidence="1" type="ORF">BTMF_LOCUS10017</name>
</gene>